<dbReference type="SMART" id="SM00740">
    <property type="entry name" value="PASTA"/>
    <property type="match status" value="3"/>
</dbReference>
<dbReference type="AlphaFoldDB" id="A0AAI9K524"/>
<evidence type="ECO:0000313" key="15">
    <source>
        <dbReference type="Proteomes" id="UP000660047"/>
    </source>
</evidence>
<dbReference type="RefSeq" id="WP_055224126.1">
    <property type="nucleotide sequence ID" value="NZ_BLYL01000008.1"/>
</dbReference>
<evidence type="ECO:0000256" key="3">
    <source>
        <dbReference type="ARBA" id="ARBA00022679"/>
    </source>
</evidence>
<dbReference type="FunFam" id="1.10.510.10:FF:000021">
    <property type="entry name" value="Serine/threonine protein kinase"/>
    <property type="match status" value="1"/>
</dbReference>
<dbReference type="FunFam" id="3.30.200.20:FF:000035">
    <property type="entry name" value="Serine/threonine protein kinase Stk1"/>
    <property type="match status" value="1"/>
</dbReference>
<evidence type="ECO:0000256" key="5">
    <source>
        <dbReference type="ARBA" id="ARBA00022777"/>
    </source>
</evidence>
<evidence type="ECO:0000256" key="10">
    <source>
        <dbReference type="SAM" id="MobiDB-lite"/>
    </source>
</evidence>
<dbReference type="PROSITE" id="PS50011">
    <property type="entry name" value="PROTEIN_KINASE_DOM"/>
    <property type="match status" value="1"/>
</dbReference>
<dbReference type="Pfam" id="PF03793">
    <property type="entry name" value="PASTA"/>
    <property type="match status" value="3"/>
</dbReference>
<dbReference type="Gene3D" id="3.30.200.20">
    <property type="entry name" value="Phosphorylase Kinase, domain 1"/>
    <property type="match status" value="1"/>
</dbReference>
<evidence type="ECO:0000256" key="8">
    <source>
        <dbReference type="ARBA" id="ARBA00048679"/>
    </source>
</evidence>
<feature type="domain" description="Protein kinase" evidence="12">
    <location>
        <begin position="12"/>
        <end position="275"/>
    </location>
</feature>
<evidence type="ECO:0000259" key="13">
    <source>
        <dbReference type="PROSITE" id="PS51178"/>
    </source>
</evidence>
<keyword evidence="11" id="KW-0472">Membrane</keyword>
<evidence type="ECO:0000256" key="4">
    <source>
        <dbReference type="ARBA" id="ARBA00022741"/>
    </source>
</evidence>
<dbReference type="CDD" id="cd14014">
    <property type="entry name" value="STKc_PknB_like"/>
    <property type="match status" value="1"/>
</dbReference>
<dbReference type="Gene3D" id="3.30.10.20">
    <property type="match status" value="3"/>
</dbReference>
<dbReference type="PANTHER" id="PTHR43289:SF34">
    <property type="entry name" value="SERINE_THREONINE-PROTEIN KINASE YBDM-RELATED"/>
    <property type="match status" value="1"/>
</dbReference>
<evidence type="ECO:0000256" key="2">
    <source>
        <dbReference type="ARBA" id="ARBA00022527"/>
    </source>
</evidence>
<dbReference type="PROSITE" id="PS00107">
    <property type="entry name" value="PROTEIN_KINASE_ATP"/>
    <property type="match status" value="1"/>
</dbReference>
<comment type="caution">
    <text evidence="14">The sequence shown here is derived from an EMBL/GenBank/DDBJ whole genome shotgun (WGS) entry which is preliminary data.</text>
</comment>
<evidence type="ECO:0000256" key="1">
    <source>
        <dbReference type="ARBA" id="ARBA00012513"/>
    </source>
</evidence>
<dbReference type="PROSITE" id="PS51178">
    <property type="entry name" value="PASTA"/>
    <property type="match status" value="3"/>
</dbReference>
<dbReference type="CDD" id="cd06577">
    <property type="entry name" value="PASTA_pknB"/>
    <property type="match status" value="3"/>
</dbReference>
<organism evidence="14 15">
    <name type="scientific">Coprococcus eutactus</name>
    <dbReference type="NCBI Taxonomy" id="33043"/>
    <lineage>
        <taxon>Bacteria</taxon>
        <taxon>Bacillati</taxon>
        <taxon>Bacillota</taxon>
        <taxon>Clostridia</taxon>
        <taxon>Lachnospirales</taxon>
        <taxon>Lachnospiraceae</taxon>
        <taxon>Coprococcus</taxon>
    </lineage>
</organism>
<feature type="domain" description="PASTA" evidence="13">
    <location>
        <begin position="498"/>
        <end position="564"/>
    </location>
</feature>
<evidence type="ECO:0000256" key="9">
    <source>
        <dbReference type="PROSITE-ProRule" id="PRU10141"/>
    </source>
</evidence>
<dbReference type="PANTHER" id="PTHR43289">
    <property type="entry name" value="MITOGEN-ACTIVATED PROTEIN KINASE KINASE KINASE 20-RELATED"/>
    <property type="match status" value="1"/>
</dbReference>
<dbReference type="Gene3D" id="1.10.510.10">
    <property type="entry name" value="Transferase(Phosphotransferase) domain 1"/>
    <property type="match status" value="1"/>
</dbReference>
<dbReference type="InterPro" id="IPR000719">
    <property type="entry name" value="Prot_kinase_dom"/>
</dbReference>
<feature type="domain" description="PASTA" evidence="13">
    <location>
        <begin position="567"/>
        <end position="633"/>
    </location>
</feature>
<dbReference type="Proteomes" id="UP000660047">
    <property type="component" value="Unassembled WGS sequence"/>
</dbReference>
<proteinExistence type="predicted"/>
<sequence>MLNPGTMLSGRYEIIELVGSGGMSEVYKAKCHVLNRYVAIKVLKPEFSSDVNFVTKFRIEAQSAAGLSHPNIVNVYDVGEDNGIYYIVMELVEGTTLKEYIQAHGRIEPMQAIDFAIQIAQGLQAAHEHHTIHRDIKPQNIIMSNNGTLKVTDFGIARAASSSTTTTNAMGSVHYISPEQARGGFSDERSDIYSLGITMYEMLTGHVPFEGENNVAIALMHIQGEMVSPREYYPDIPTSLEKIIKKCTQKKPERRYLTANALIADLNRVKENPNIDCIVVPKTSVPTSPTIEMTKQEMEMIKTGRQVDKADTTEIPPVSPRTSEIKANVPVMPPSQFDDLFPDDDDEEDDTDESVADDGEQEQEYDGEEELDPRLKKIIMVSSIAIAVVLAILAILLIGKIAGWNILGGKGKTEGSTDVITTEGANDTTAQETVPMVNVVGLYKTAAEEQMKKNGFTNYTFVEKTDATVEKGYVISQSIDDGTSITKDTQITIYVSSGKEKTKVPNVLGYEDSQATTLLEEAGLKVTHGYAYDDNVEKDHVISSDPVAGTEVEEGSTVKIIISNGKETKKIAVPNLKGRSEADAAAKLQEVNLVGNPSYEYSDDVKEGQVISQDPEVNTEVDEGTTVSYVVSKGPQKVTYSVSFSGSISNIEFDFDTFGSVTVDISYTIGRQTFSVYSGKAGAGDFPINIDGVEGPTGLESNQGSFSVTITDSEGIDVTSSFNTGGLSATFTQESN</sequence>
<comment type="catalytic activity">
    <reaction evidence="8">
        <text>L-seryl-[protein] + ATP = O-phospho-L-seryl-[protein] + ADP + H(+)</text>
        <dbReference type="Rhea" id="RHEA:17989"/>
        <dbReference type="Rhea" id="RHEA-COMP:9863"/>
        <dbReference type="Rhea" id="RHEA-COMP:11604"/>
        <dbReference type="ChEBI" id="CHEBI:15378"/>
        <dbReference type="ChEBI" id="CHEBI:29999"/>
        <dbReference type="ChEBI" id="CHEBI:30616"/>
        <dbReference type="ChEBI" id="CHEBI:83421"/>
        <dbReference type="ChEBI" id="CHEBI:456216"/>
        <dbReference type="EC" id="2.7.11.1"/>
    </reaction>
</comment>
<keyword evidence="4 9" id="KW-0547">Nucleotide-binding</keyword>
<protein>
    <recommendedName>
        <fullName evidence="1">non-specific serine/threonine protein kinase</fullName>
        <ecNumber evidence="1">2.7.11.1</ecNumber>
    </recommendedName>
</protein>
<keyword evidence="11" id="KW-1133">Transmembrane helix</keyword>
<dbReference type="SMART" id="SM00220">
    <property type="entry name" value="S_TKc"/>
    <property type="match status" value="1"/>
</dbReference>
<dbReference type="InterPro" id="IPR005543">
    <property type="entry name" value="PASTA_dom"/>
</dbReference>
<dbReference type="GO" id="GO:0005524">
    <property type="term" value="F:ATP binding"/>
    <property type="evidence" value="ECO:0007669"/>
    <property type="project" value="UniProtKB-UniRule"/>
</dbReference>
<dbReference type="Pfam" id="PF00069">
    <property type="entry name" value="Pkinase"/>
    <property type="match status" value="1"/>
</dbReference>
<feature type="domain" description="PASTA" evidence="13">
    <location>
        <begin position="430"/>
        <end position="497"/>
    </location>
</feature>
<keyword evidence="5 14" id="KW-0418">Kinase</keyword>
<evidence type="ECO:0000313" key="14">
    <source>
        <dbReference type="EMBL" id="GFO94499.1"/>
    </source>
</evidence>
<dbReference type="SUPFAM" id="SSF56112">
    <property type="entry name" value="Protein kinase-like (PK-like)"/>
    <property type="match status" value="1"/>
</dbReference>
<reference evidence="14" key="1">
    <citation type="submission" date="2020-06" db="EMBL/GenBank/DDBJ databases">
        <title>Characterization of fructooligosaccharide metabolism and fructooligosaccharide-degrading enzymes in human commensal butyrate producers.</title>
        <authorList>
            <person name="Tanno H."/>
            <person name="Fujii T."/>
            <person name="Hirano K."/>
            <person name="Maeno S."/>
            <person name="Tonozuka T."/>
            <person name="Sakamoto M."/>
            <person name="Ohkuma M."/>
            <person name="Tochio T."/>
            <person name="Endo A."/>
        </authorList>
    </citation>
    <scope>NUCLEOTIDE SEQUENCE</scope>
    <source>
        <strain evidence="14">JCM 31265</strain>
    </source>
</reference>
<feature type="compositionally biased region" description="Basic and acidic residues" evidence="10">
    <location>
        <begin position="303"/>
        <end position="312"/>
    </location>
</feature>
<dbReference type="InterPro" id="IPR017441">
    <property type="entry name" value="Protein_kinase_ATP_BS"/>
</dbReference>
<dbReference type="GO" id="GO:0004674">
    <property type="term" value="F:protein serine/threonine kinase activity"/>
    <property type="evidence" value="ECO:0007669"/>
    <property type="project" value="UniProtKB-KW"/>
</dbReference>
<feature type="binding site" evidence="9">
    <location>
        <position position="41"/>
    </location>
    <ligand>
        <name>ATP</name>
        <dbReference type="ChEBI" id="CHEBI:30616"/>
    </ligand>
</feature>
<dbReference type="NCBIfam" id="NF033483">
    <property type="entry name" value="PknB_PASTA_kin"/>
    <property type="match status" value="1"/>
</dbReference>
<evidence type="ECO:0000256" key="7">
    <source>
        <dbReference type="ARBA" id="ARBA00047899"/>
    </source>
</evidence>
<feature type="transmembrane region" description="Helical" evidence="11">
    <location>
        <begin position="378"/>
        <end position="398"/>
    </location>
</feature>
<evidence type="ECO:0000259" key="12">
    <source>
        <dbReference type="PROSITE" id="PS50011"/>
    </source>
</evidence>
<keyword evidence="2" id="KW-0723">Serine/threonine-protein kinase</keyword>
<dbReference type="EC" id="2.7.11.1" evidence="1"/>
<name>A0AAI9K524_9FIRM</name>
<dbReference type="InterPro" id="IPR011009">
    <property type="entry name" value="Kinase-like_dom_sf"/>
</dbReference>
<feature type="region of interest" description="Disordered" evidence="10">
    <location>
        <begin position="303"/>
        <end position="370"/>
    </location>
</feature>
<keyword evidence="6 9" id="KW-0067">ATP-binding</keyword>
<comment type="catalytic activity">
    <reaction evidence="7">
        <text>L-threonyl-[protein] + ATP = O-phospho-L-threonyl-[protein] + ADP + H(+)</text>
        <dbReference type="Rhea" id="RHEA:46608"/>
        <dbReference type="Rhea" id="RHEA-COMP:11060"/>
        <dbReference type="Rhea" id="RHEA-COMP:11605"/>
        <dbReference type="ChEBI" id="CHEBI:15378"/>
        <dbReference type="ChEBI" id="CHEBI:30013"/>
        <dbReference type="ChEBI" id="CHEBI:30616"/>
        <dbReference type="ChEBI" id="CHEBI:61977"/>
        <dbReference type="ChEBI" id="CHEBI:456216"/>
        <dbReference type="EC" id="2.7.11.1"/>
    </reaction>
</comment>
<feature type="compositionally biased region" description="Acidic residues" evidence="10">
    <location>
        <begin position="340"/>
        <end position="370"/>
    </location>
</feature>
<keyword evidence="11" id="KW-0812">Transmembrane</keyword>
<accession>A0AAI9K524</accession>
<evidence type="ECO:0000256" key="6">
    <source>
        <dbReference type="ARBA" id="ARBA00022840"/>
    </source>
</evidence>
<keyword evidence="3" id="KW-0808">Transferase</keyword>
<gene>
    <name evidence="14" type="ORF">COEU31_15450</name>
</gene>
<evidence type="ECO:0000256" key="11">
    <source>
        <dbReference type="SAM" id="Phobius"/>
    </source>
</evidence>
<dbReference type="EMBL" id="BLYL01000008">
    <property type="protein sequence ID" value="GFO94499.1"/>
    <property type="molecule type" value="Genomic_DNA"/>
</dbReference>